<comment type="caution">
    <text evidence="5">The sequence shown here is derived from an EMBL/GenBank/DDBJ whole genome shotgun (WGS) entry which is preliminary data.</text>
</comment>
<dbReference type="GO" id="GO:0016020">
    <property type="term" value="C:membrane"/>
    <property type="evidence" value="ECO:0007669"/>
    <property type="project" value="InterPro"/>
</dbReference>
<dbReference type="InterPro" id="IPR001638">
    <property type="entry name" value="Solute-binding_3/MltF_N"/>
</dbReference>
<dbReference type="GO" id="GO:0015276">
    <property type="term" value="F:ligand-gated monoatomic ion channel activity"/>
    <property type="evidence" value="ECO:0007669"/>
    <property type="project" value="InterPro"/>
</dbReference>
<reference evidence="5 6" key="1">
    <citation type="submission" date="2016-04" db="EMBL/GenBank/DDBJ databases">
        <title>Genome sequence of Clostridium magnum DSM 2767.</title>
        <authorList>
            <person name="Poehlein A."/>
            <person name="Uhlig R."/>
            <person name="Fischer R."/>
            <person name="Bahl H."/>
            <person name="Daniel R."/>
        </authorList>
    </citation>
    <scope>NUCLEOTIDE SEQUENCE [LARGE SCALE GENOMIC DNA]</scope>
    <source>
        <strain evidence="5 6">DSM 2767</strain>
    </source>
</reference>
<evidence type="ECO:0000259" key="4">
    <source>
        <dbReference type="SMART" id="SM00079"/>
    </source>
</evidence>
<dbReference type="SMART" id="SM00062">
    <property type="entry name" value="PBPb"/>
    <property type="match status" value="1"/>
</dbReference>
<dbReference type="OrthoDB" id="9774451at2"/>
<evidence type="ECO:0000259" key="3">
    <source>
        <dbReference type="SMART" id="SM00062"/>
    </source>
</evidence>
<dbReference type="InterPro" id="IPR001320">
    <property type="entry name" value="Iontro_rcpt_C"/>
</dbReference>
<dbReference type="EMBL" id="LWAE01000002">
    <property type="protein sequence ID" value="KZL92611.1"/>
    <property type="molecule type" value="Genomic_DNA"/>
</dbReference>
<feature type="chain" id="PRO_5039471337" evidence="2">
    <location>
        <begin position="20"/>
        <end position="261"/>
    </location>
</feature>
<name>A0A162TGI2_9CLOT</name>
<evidence type="ECO:0000256" key="2">
    <source>
        <dbReference type="SAM" id="SignalP"/>
    </source>
</evidence>
<proteinExistence type="predicted"/>
<dbReference type="SUPFAM" id="SSF53850">
    <property type="entry name" value="Periplasmic binding protein-like II"/>
    <property type="match status" value="1"/>
</dbReference>
<sequence>MKKIIVKALAMMMVAASLVGCGTTKTETSTSSSKKFTKKYVIATDATYAPFEFQKDGKYVGIDIDLLEAIAKIEGFEYELKPMDFKGIIPALQSNQIDGAIAGMGITDERKKVLDISEGYYESGLSAVVKKDNDKINSPEDFKGKTLAVKKGTMGAKYAEENKDKLNLTIKYFNDTPSMMQEVKNGNADITFEDYPVIAYMISVDPNSGLKIAGDKLSKQMYGFAVKKGSNKELLDAFNDGFKKLKENGEYDKIVAKYIKK</sequence>
<keyword evidence="6" id="KW-1185">Reference proteome</keyword>
<dbReference type="Gene3D" id="3.40.190.10">
    <property type="entry name" value="Periplasmic binding protein-like II"/>
    <property type="match status" value="2"/>
</dbReference>
<dbReference type="SMART" id="SM00079">
    <property type="entry name" value="PBPe"/>
    <property type="match status" value="1"/>
</dbReference>
<dbReference type="Pfam" id="PF00497">
    <property type="entry name" value="SBP_bac_3"/>
    <property type="match status" value="1"/>
</dbReference>
<dbReference type="AlphaFoldDB" id="A0A162TGI2"/>
<dbReference type="Proteomes" id="UP000076603">
    <property type="component" value="Unassembled WGS sequence"/>
</dbReference>
<dbReference type="PROSITE" id="PS51257">
    <property type="entry name" value="PROKAR_LIPOPROTEIN"/>
    <property type="match status" value="1"/>
</dbReference>
<gene>
    <name evidence="5" type="primary">glnH</name>
    <name evidence="5" type="ORF">CLMAG_24250</name>
</gene>
<evidence type="ECO:0000313" key="6">
    <source>
        <dbReference type="Proteomes" id="UP000076603"/>
    </source>
</evidence>
<dbReference type="STRING" id="1121326.CLMAG_24250"/>
<dbReference type="PANTHER" id="PTHR35936">
    <property type="entry name" value="MEMBRANE-BOUND LYTIC MUREIN TRANSGLYCOSYLASE F"/>
    <property type="match status" value="1"/>
</dbReference>
<keyword evidence="1 2" id="KW-0732">Signal</keyword>
<feature type="domain" description="Ionotropic glutamate receptor C-terminal" evidence="4">
    <location>
        <begin position="39"/>
        <end position="261"/>
    </location>
</feature>
<feature type="signal peptide" evidence="2">
    <location>
        <begin position="1"/>
        <end position="19"/>
    </location>
</feature>
<accession>A0A162TGI2</accession>
<dbReference type="PANTHER" id="PTHR35936:SF38">
    <property type="entry name" value="GLUTAMINE-BINDING PERIPLASMIC PROTEIN"/>
    <property type="match status" value="1"/>
</dbReference>
<organism evidence="5 6">
    <name type="scientific">Clostridium magnum DSM 2767</name>
    <dbReference type="NCBI Taxonomy" id="1121326"/>
    <lineage>
        <taxon>Bacteria</taxon>
        <taxon>Bacillati</taxon>
        <taxon>Bacillota</taxon>
        <taxon>Clostridia</taxon>
        <taxon>Eubacteriales</taxon>
        <taxon>Clostridiaceae</taxon>
        <taxon>Clostridium</taxon>
    </lineage>
</organism>
<feature type="domain" description="Solute-binding protein family 3/N-terminal" evidence="3">
    <location>
        <begin position="39"/>
        <end position="261"/>
    </location>
</feature>
<dbReference type="PATRIC" id="fig|1121326.3.peg.2423"/>
<evidence type="ECO:0000313" key="5">
    <source>
        <dbReference type="EMBL" id="KZL92611.1"/>
    </source>
</evidence>
<evidence type="ECO:0000256" key="1">
    <source>
        <dbReference type="ARBA" id="ARBA00022729"/>
    </source>
</evidence>
<protein>
    <submittedName>
        <fullName evidence="5">Glutamine-binding periplasmic protein</fullName>
    </submittedName>
</protein>
<dbReference type="CDD" id="cd13619">
    <property type="entry name" value="PBP2_GlnP"/>
    <property type="match status" value="1"/>
</dbReference>
<dbReference type="RefSeq" id="WP_066622202.1">
    <property type="nucleotide sequence ID" value="NZ_FQXL01000044.1"/>
</dbReference>